<dbReference type="PROSITE" id="PS52048">
    <property type="entry name" value="UCH_DOMAIN"/>
    <property type="match status" value="1"/>
</dbReference>
<dbReference type="GO" id="GO:0004843">
    <property type="term" value="F:cysteine-type deubiquitinase activity"/>
    <property type="evidence" value="ECO:0007669"/>
    <property type="project" value="UniProtKB-UniRule"/>
</dbReference>
<comment type="similarity">
    <text evidence="2 7 10 11">Belongs to the peptidase C12 family.</text>
</comment>
<dbReference type="PANTHER" id="PTHR10589">
    <property type="entry name" value="UBIQUITIN CARBOXYL-TERMINAL HYDROLASE"/>
    <property type="match status" value="1"/>
</dbReference>
<name>A0A1G4MIM6_LACFM</name>
<keyword evidence="6 7" id="KW-0788">Thiol protease</keyword>
<reference evidence="13 14" key="1">
    <citation type="submission" date="2016-03" db="EMBL/GenBank/DDBJ databases">
        <authorList>
            <person name="Devillers H."/>
        </authorList>
    </citation>
    <scope>NUCLEOTIDE SEQUENCE [LARGE SCALE GENOMIC DNA]</scope>
    <source>
        <strain evidence="13">CBS 6772</strain>
    </source>
</reference>
<evidence type="ECO:0000256" key="10">
    <source>
        <dbReference type="PROSITE-ProRule" id="PRU01393"/>
    </source>
</evidence>
<feature type="site" description="Transition state stabilizer" evidence="10">
    <location>
        <position position="80"/>
    </location>
</feature>
<evidence type="ECO:0000256" key="2">
    <source>
        <dbReference type="ARBA" id="ARBA00009326"/>
    </source>
</evidence>
<organism evidence="13 14">
    <name type="scientific">Lachancea fermentati</name>
    <name type="common">Zygosaccharomyces fermentati</name>
    <dbReference type="NCBI Taxonomy" id="4955"/>
    <lineage>
        <taxon>Eukaryota</taxon>
        <taxon>Fungi</taxon>
        <taxon>Dikarya</taxon>
        <taxon>Ascomycota</taxon>
        <taxon>Saccharomycotina</taxon>
        <taxon>Saccharomycetes</taxon>
        <taxon>Saccharomycetales</taxon>
        <taxon>Saccharomycetaceae</taxon>
        <taxon>Lachancea</taxon>
    </lineage>
</organism>
<evidence type="ECO:0000256" key="11">
    <source>
        <dbReference type="RuleBase" id="RU361215"/>
    </source>
</evidence>
<feature type="domain" description="UCH catalytic" evidence="12">
    <location>
        <begin position="2"/>
        <end position="236"/>
    </location>
</feature>
<dbReference type="AlphaFoldDB" id="A0A1G4MIM6"/>
<dbReference type="Pfam" id="PF01088">
    <property type="entry name" value="Peptidase_C12"/>
    <property type="match status" value="1"/>
</dbReference>
<feature type="active site" description="Nucleophile" evidence="8 10">
    <location>
        <position position="86"/>
    </location>
</feature>
<dbReference type="Proteomes" id="UP000190831">
    <property type="component" value="Chromosome G"/>
</dbReference>
<feature type="site" description="Important for enzyme activity" evidence="9 10">
    <location>
        <position position="185"/>
    </location>
</feature>
<dbReference type="GO" id="GO:0016579">
    <property type="term" value="P:protein deubiquitination"/>
    <property type="evidence" value="ECO:0007669"/>
    <property type="project" value="InterPro"/>
</dbReference>
<proteinExistence type="inferred from homology"/>
<evidence type="ECO:0000256" key="1">
    <source>
        <dbReference type="ARBA" id="ARBA00000707"/>
    </source>
</evidence>
<evidence type="ECO:0000256" key="5">
    <source>
        <dbReference type="ARBA" id="ARBA00022801"/>
    </source>
</evidence>
<dbReference type="InterPro" id="IPR017390">
    <property type="entry name" value="Ubiquitinyl_hydrolase_UCH37"/>
</dbReference>
<dbReference type="PIRSF" id="PIRSF038120">
    <property type="entry name" value="Ubiquitinyl_hydrolase_UCH37"/>
    <property type="match status" value="1"/>
</dbReference>
<sequence length="325" mass="36528">MSWNTIESDAGVFTQLVKDLGVKGIQFEDVPVLDMLEELGSSLYGVIFLFQYDPKNYSRDAPIQGEYSYDYPDSLFFAQQTISNACGTQAVLNTLLSIYESKSDSVSLGETLTSFLDFTSAFKDAALRGETISNSEQIRSVHNSFSSPDPFVMEDKRQRDSGAETSEVFHFVGFIQHNGEIYELDGLQPAPIIHKEFGKGNEDAILFPSNMAQLLQQRISKISGIDGKFSVIAIIKDVIDDLNTKLQGNLITEYEYQSKISTELEKRDAWAKEIALRKQNLYGLVYDLLKQVGASMSDREFQEHVKQAQKATMARITKKFSENPN</sequence>
<keyword evidence="3 7" id="KW-0645">Protease</keyword>
<accession>A0A1G4MIM6</accession>
<dbReference type="Gene3D" id="3.40.532.10">
    <property type="entry name" value="Peptidase C12, ubiquitin carboxyl-terminal hydrolase"/>
    <property type="match status" value="1"/>
</dbReference>
<evidence type="ECO:0000256" key="4">
    <source>
        <dbReference type="ARBA" id="ARBA00022786"/>
    </source>
</evidence>
<dbReference type="EC" id="3.4.19.12" evidence="7 11"/>
<dbReference type="InterPro" id="IPR038765">
    <property type="entry name" value="Papain-like_cys_pep_sf"/>
</dbReference>
<keyword evidence="5 7" id="KW-0378">Hydrolase</keyword>
<evidence type="ECO:0000256" key="9">
    <source>
        <dbReference type="PIRSR" id="PIRSR038120-2"/>
    </source>
</evidence>
<dbReference type="SUPFAM" id="SSF54001">
    <property type="entry name" value="Cysteine proteinases"/>
    <property type="match status" value="1"/>
</dbReference>
<evidence type="ECO:0000259" key="12">
    <source>
        <dbReference type="PROSITE" id="PS52048"/>
    </source>
</evidence>
<dbReference type="InterPro" id="IPR036959">
    <property type="entry name" value="Peptidase_C12_UCH_sf"/>
</dbReference>
<keyword evidence="4 7" id="KW-0833">Ubl conjugation pathway</keyword>
<evidence type="ECO:0000313" key="14">
    <source>
        <dbReference type="Proteomes" id="UP000190831"/>
    </source>
</evidence>
<gene>
    <name evidence="13" type="ORF">LAFE_0G16622G</name>
</gene>
<evidence type="ECO:0000256" key="6">
    <source>
        <dbReference type="ARBA" id="ARBA00022807"/>
    </source>
</evidence>
<protein>
    <recommendedName>
        <fullName evidence="7 11">Ubiquitin carboxyl-terminal hydrolase</fullName>
        <ecNumber evidence="7 11">3.4.19.12</ecNumber>
    </recommendedName>
</protein>
<dbReference type="GO" id="GO:0006511">
    <property type="term" value="P:ubiquitin-dependent protein catabolic process"/>
    <property type="evidence" value="ECO:0007669"/>
    <property type="project" value="UniProtKB-UniRule"/>
</dbReference>
<dbReference type="PANTHER" id="PTHR10589:SF16">
    <property type="entry name" value="UBIQUITIN CARBOXYL-TERMINAL HYDROLASE ISOZYME L5"/>
    <property type="match status" value="1"/>
</dbReference>
<dbReference type="OrthoDB" id="1924260at2759"/>
<evidence type="ECO:0000256" key="8">
    <source>
        <dbReference type="PIRSR" id="PIRSR038120-1"/>
    </source>
</evidence>
<comment type="catalytic activity">
    <reaction evidence="1 7 10 11">
        <text>Thiol-dependent hydrolysis of ester, thioester, amide, peptide and isopeptide bonds formed by the C-terminal Gly of ubiquitin (a 76-residue protein attached to proteins as an intracellular targeting signal).</text>
        <dbReference type="EC" id="3.4.19.12"/>
    </reaction>
</comment>
<dbReference type="GO" id="GO:0005737">
    <property type="term" value="C:cytoplasm"/>
    <property type="evidence" value="ECO:0007669"/>
    <property type="project" value="TreeGrafter"/>
</dbReference>
<evidence type="ECO:0000256" key="7">
    <source>
        <dbReference type="PIRNR" id="PIRNR038120"/>
    </source>
</evidence>
<keyword evidence="14" id="KW-1185">Reference proteome</keyword>
<evidence type="ECO:0000256" key="3">
    <source>
        <dbReference type="ARBA" id="ARBA00022670"/>
    </source>
</evidence>
<dbReference type="STRING" id="4955.A0A1G4MIM6"/>
<dbReference type="EMBL" id="LT598486">
    <property type="protein sequence ID" value="SCW03715.1"/>
    <property type="molecule type" value="Genomic_DNA"/>
</dbReference>
<feature type="active site" description="Proton donor" evidence="8 10">
    <location>
        <position position="170"/>
    </location>
</feature>
<dbReference type="OMA" id="YIQYEIQ"/>
<dbReference type="InterPro" id="IPR001578">
    <property type="entry name" value="Peptidase_C12_UCH"/>
</dbReference>
<dbReference type="PRINTS" id="PR00707">
    <property type="entry name" value="UBCTHYDRLASE"/>
</dbReference>
<evidence type="ECO:0000313" key="13">
    <source>
        <dbReference type="EMBL" id="SCW03715.1"/>
    </source>
</evidence>